<evidence type="ECO:0000259" key="1">
    <source>
        <dbReference type="Pfam" id="PF00149"/>
    </source>
</evidence>
<comment type="caution">
    <text evidence="2">The sequence shown here is derived from an EMBL/GenBank/DDBJ whole genome shotgun (WGS) entry which is preliminary data.</text>
</comment>
<dbReference type="EMBL" id="JAJNBZ010000005">
    <property type="protein sequence ID" value="MCE5169592.1"/>
    <property type="molecule type" value="Genomic_DNA"/>
</dbReference>
<name>A0ABS8YDI1_9BACL</name>
<dbReference type="SUPFAM" id="SSF56300">
    <property type="entry name" value="Metallo-dependent phosphatases"/>
    <property type="match status" value="1"/>
</dbReference>
<dbReference type="PANTHER" id="PTHR31302">
    <property type="entry name" value="TRANSMEMBRANE PROTEIN WITH METALLOPHOSPHOESTERASE DOMAIN-RELATED"/>
    <property type="match status" value="1"/>
</dbReference>
<protein>
    <submittedName>
        <fullName evidence="2">Metallophosphoesterase</fullName>
    </submittedName>
</protein>
<dbReference type="PANTHER" id="PTHR31302:SF32">
    <property type="entry name" value="PHOSPHOESTERASE"/>
    <property type="match status" value="1"/>
</dbReference>
<sequence>MLAAVIIGVIAVIGVLFGYMLWEARGLTITEEEVVLERLPSSFDGVRLFFITDFHRRMLTQQHMSQLEQHEKAELVLVGGDMIERGVPLEQCLYNMSCLRQYAPVIAVHGNHDYKVDIRKLDDDLRDIGVKLLDNEAMRLEQSGEFIWIAGWDDFSSGRTDIRLAMSEPRGEPHCTIVLTHDPLSLRGVDVKDIDVVLSGHTHGGQICVPGYGPLRTGKFYRKYLAGWYDFQDEANQRTKLFISRGFGTSHLPFRLNSKPEAHFIILRSGAKASVS</sequence>
<dbReference type="InterPro" id="IPR004843">
    <property type="entry name" value="Calcineurin-like_PHP"/>
</dbReference>
<organism evidence="2 3">
    <name type="scientific">Paenibacillus profundus</name>
    <dbReference type="NCBI Taxonomy" id="1173085"/>
    <lineage>
        <taxon>Bacteria</taxon>
        <taxon>Bacillati</taxon>
        <taxon>Bacillota</taxon>
        <taxon>Bacilli</taxon>
        <taxon>Bacillales</taxon>
        <taxon>Paenibacillaceae</taxon>
        <taxon>Paenibacillus</taxon>
    </lineage>
</organism>
<dbReference type="Gene3D" id="3.60.21.10">
    <property type="match status" value="1"/>
</dbReference>
<feature type="domain" description="Calcineurin-like phosphoesterase" evidence="1">
    <location>
        <begin position="47"/>
        <end position="204"/>
    </location>
</feature>
<evidence type="ECO:0000313" key="2">
    <source>
        <dbReference type="EMBL" id="MCE5169592.1"/>
    </source>
</evidence>
<dbReference type="InterPro" id="IPR029052">
    <property type="entry name" value="Metallo-depent_PP-like"/>
</dbReference>
<proteinExistence type="predicted"/>
<dbReference type="Proteomes" id="UP001199916">
    <property type="component" value="Unassembled WGS sequence"/>
</dbReference>
<evidence type="ECO:0000313" key="3">
    <source>
        <dbReference type="Proteomes" id="UP001199916"/>
    </source>
</evidence>
<accession>A0ABS8YDI1</accession>
<dbReference type="InterPro" id="IPR051158">
    <property type="entry name" value="Metallophosphoesterase_sf"/>
</dbReference>
<dbReference type="RefSeq" id="WP_233696520.1">
    <property type="nucleotide sequence ID" value="NZ_JAJNBZ010000005.1"/>
</dbReference>
<dbReference type="Pfam" id="PF00149">
    <property type="entry name" value="Metallophos"/>
    <property type="match status" value="1"/>
</dbReference>
<reference evidence="2 3" key="1">
    <citation type="submission" date="2021-11" db="EMBL/GenBank/DDBJ databases">
        <title>Draft genome sequence of Paenibacillus profundus YoMME, a new Gram-positive bacteria with exoelectrogenic properties.</title>
        <authorList>
            <person name="Hubenova Y."/>
            <person name="Hubenova E."/>
            <person name="Manasiev Y."/>
            <person name="Peykov S."/>
            <person name="Mitov M."/>
        </authorList>
    </citation>
    <scope>NUCLEOTIDE SEQUENCE [LARGE SCALE GENOMIC DNA]</scope>
    <source>
        <strain evidence="2 3">YoMME</strain>
    </source>
</reference>
<gene>
    <name evidence="2" type="ORF">LQV63_09735</name>
</gene>
<keyword evidence="3" id="KW-1185">Reference proteome</keyword>